<comment type="caution">
    <text evidence="1">The sequence shown here is derived from an EMBL/GenBank/DDBJ whole genome shotgun (WGS) entry which is preliminary data.</text>
</comment>
<dbReference type="Proteomes" id="UP000596742">
    <property type="component" value="Unassembled WGS sequence"/>
</dbReference>
<evidence type="ECO:0000313" key="2">
    <source>
        <dbReference type="Proteomes" id="UP000596742"/>
    </source>
</evidence>
<proteinExistence type="predicted"/>
<dbReference type="Gene3D" id="2.120.10.30">
    <property type="entry name" value="TolB, C-terminal domain"/>
    <property type="match status" value="1"/>
</dbReference>
<accession>A0A8B6FM63</accession>
<name>A0A8B6FM63_MYTGA</name>
<dbReference type="SUPFAM" id="SSF63829">
    <property type="entry name" value="Calcium-dependent phosphotriesterase"/>
    <property type="match status" value="1"/>
</dbReference>
<evidence type="ECO:0000313" key="1">
    <source>
        <dbReference type="EMBL" id="VDI50838.1"/>
    </source>
</evidence>
<organism evidence="1 2">
    <name type="scientific">Mytilus galloprovincialis</name>
    <name type="common">Mediterranean mussel</name>
    <dbReference type="NCBI Taxonomy" id="29158"/>
    <lineage>
        <taxon>Eukaryota</taxon>
        <taxon>Metazoa</taxon>
        <taxon>Spiralia</taxon>
        <taxon>Lophotrochozoa</taxon>
        <taxon>Mollusca</taxon>
        <taxon>Bivalvia</taxon>
        <taxon>Autobranchia</taxon>
        <taxon>Pteriomorphia</taxon>
        <taxon>Mytilida</taxon>
        <taxon>Mytiloidea</taxon>
        <taxon>Mytilidae</taxon>
        <taxon>Mytilinae</taxon>
        <taxon>Mytilus</taxon>
    </lineage>
</organism>
<dbReference type="Pfam" id="PF06739">
    <property type="entry name" value="SBBP"/>
    <property type="match status" value="1"/>
</dbReference>
<dbReference type="AlphaFoldDB" id="A0A8B6FM63"/>
<dbReference type="InterPro" id="IPR010620">
    <property type="entry name" value="SBBP_repeat"/>
</dbReference>
<dbReference type="EMBL" id="UYJE01006996">
    <property type="protein sequence ID" value="VDI50838.1"/>
    <property type="molecule type" value="Genomic_DNA"/>
</dbReference>
<dbReference type="OrthoDB" id="6131018at2759"/>
<sequence length="183" mass="20125">MQAQIISAPKSFKLCDRIDITNGYVTGLTTDSNDNLVITSRDRLLSYSENGKFINECKLGGDAWGVSFHSMSGNVVVALQENEPISDVVHCIIYDGNQTFTFNSSALEMPNGIATDRSGNVYVVGRDSNNIHRLSTNGKKSEVVLGPADGIKDPCAICFSRDYRKLFLSNEDGASVYVYECRY</sequence>
<reference evidence="1" key="1">
    <citation type="submission" date="2018-11" db="EMBL/GenBank/DDBJ databases">
        <authorList>
            <person name="Alioto T."/>
            <person name="Alioto T."/>
        </authorList>
    </citation>
    <scope>NUCLEOTIDE SEQUENCE</scope>
</reference>
<dbReference type="InterPro" id="IPR011042">
    <property type="entry name" value="6-blade_b-propeller_TolB-like"/>
</dbReference>
<evidence type="ECO:0008006" key="3">
    <source>
        <dbReference type="Google" id="ProtNLM"/>
    </source>
</evidence>
<protein>
    <recommendedName>
        <fullName evidence="3">SMP-30/Gluconolactonase/LRE-like region domain-containing protein</fullName>
    </recommendedName>
</protein>
<gene>
    <name evidence="1" type="ORF">MGAL_10B069283</name>
</gene>
<keyword evidence="2" id="KW-1185">Reference proteome</keyword>